<dbReference type="SMART" id="SM00855">
    <property type="entry name" value="PGAM"/>
    <property type="match status" value="1"/>
</dbReference>
<dbReference type="GO" id="GO:0004331">
    <property type="term" value="F:fructose-2,6-bisphosphate 2-phosphatase activity"/>
    <property type="evidence" value="ECO:0007669"/>
    <property type="project" value="TreeGrafter"/>
</dbReference>
<dbReference type="SUPFAM" id="SSF53254">
    <property type="entry name" value="Phosphoglycerate mutase-like"/>
    <property type="match status" value="1"/>
</dbReference>
<dbReference type="InterPro" id="IPR029033">
    <property type="entry name" value="His_PPase_superfam"/>
</dbReference>
<dbReference type="EMBL" id="VLXZ01000013">
    <property type="protein sequence ID" value="TSB45211.1"/>
    <property type="molecule type" value="Genomic_DNA"/>
</dbReference>
<sequence length="214" mass="24233">MKLYLIRHGESQGNLEGKIQGSMDFPLSSLGEKQVDLIGSFFKDIHLDTLYSSDLTRAYETAKKIGEVKDVTIHTWDKIREVHLGPMQGLTREEIKVKYPITQEKSIITSGIAGTETVDELTARCEYVLDQLTKVHKKDSVALVSHGGFISIFLMYLISKEQWSTLQRPFVIGNTSVTLVEWQVEQDTPLIHYTNRTAHLDSLNVEQQAKRGVL</sequence>
<keyword evidence="5" id="KW-1185">Reference proteome</keyword>
<evidence type="ECO:0000313" key="5">
    <source>
        <dbReference type="Proteomes" id="UP000318521"/>
    </source>
</evidence>
<dbReference type="InterPro" id="IPR013078">
    <property type="entry name" value="His_Pase_superF_clade-1"/>
</dbReference>
<proteinExistence type="predicted"/>
<dbReference type="InterPro" id="IPR001345">
    <property type="entry name" value="PG/BPGM_mutase_AS"/>
</dbReference>
<dbReference type="PANTHER" id="PTHR46517:SF1">
    <property type="entry name" value="FRUCTOSE-2,6-BISPHOSPHATASE TIGAR"/>
    <property type="match status" value="1"/>
</dbReference>
<feature type="active site" description="Tele-phosphohistidine intermediate" evidence="2">
    <location>
        <position position="8"/>
    </location>
</feature>
<dbReference type="InterPro" id="IPR003094">
    <property type="entry name" value="6Pfruct_kin"/>
</dbReference>
<feature type="active site" description="Proton donor/acceptor" evidence="2">
    <location>
        <position position="81"/>
    </location>
</feature>
<keyword evidence="1" id="KW-0378">Hydrolase</keyword>
<reference evidence="4 5" key="1">
    <citation type="submission" date="2019-07" db="EMBL/GenBank/DDBJ databases">
        <authorList>
            <person name="Park Y.J."/>
            <person name="Jeong S.E."/>
            <person name="Jung H.S."/>
        </authorList>
    </citation>
    <scope>NUCLEOTIDE SEQUENCE [LARGE SCALE GENOMIC DNA]</scope>
    <source>
        <strain evidence="5">P16(2019)</strain>
    </source>
</reference>
<feature type="binding site" evidence="3">
    <location>
        <begin position="7"/>
        <end position="14"/>
    </location>
    <ligand>
        <name>substrate</name>
    </ligand>
</feature>
<evidence type="ECO:0000256" key="2">
    <source>
        <dbReference type="PIRSR" id="PIRSR613078-1"/>
    </source>
</evidence>
<gene>
    <name evidence="4" type="ORF">FN960_17250</name>
</gene>
<dbReference type="GO" id="GO:0005524">
    <property type="term" value="F:ATP binding"/>
    <property type="evidence" value="ECO:0007669"/>
    <property type="project" value="InterPro"/>
</dbReference>
<dbReference type="GO" id="GO:0005829">
    <property type="term" value="C:cytosol"/>
    <property type="evidence" value="ECO:0007669"/>
    <property type="project" value="TreeGrafter"/>
</dbReference>
<dbReference type="AlphaFoldDB" id="A0A553ZUP6"/>
<organism evidence="4 5">
    <name type="scientific">Alkalicoccobacillus porphyridii</name>
    <dbReference type="NCBI Taxonomy" id="2597270"/>
    <lineage>
        <taxon>Bacteria</taxon>
        <taxon>Bacillati</taxon>
        <taxon>Bacillota</taxon>
        <taxon>Bacilli</taxon>
        <taxon>Bacillales</taxon>
        <taxon>Bacillaceae</taxon>
        <taxon>Alkalicoccobacillus</taxon>
    </lineage>
</organism>
<evidence type="ECO:0000313" key="4">
    <source>
        <dbReference type="EMBL" id="TSB45211.1"/>
    </source>
</evidence>
<evidence type="ECO:0000256" key="1">
    <source>
        <dbReference type="ARBA" id="ARBA00022801"/>
    </source>
</evidence>
<dbReference type="InterPro" id="IPR051695">
    <property type="entry name" value="Phosphoglycerate_Mutase"/>
</dbReference>
<dbReference type="GO" id="GO:0043456">
    <property type="term" value="P:regulation of pentose-phosphate shunt"/>
    <property type="evidence" value="ECO:0007669"/>
    <property type="project" value="TreeGrafter"/>
</dbReference>
<dbReference type="PROSITE" id="PS00175">
    <property type="entry name" value="PG_MUTASE"/>
    <property type="match status" value="1"/>
</dbReference>
<comment type="caution">
    <text evidence="4">The sequence shown here is derived from an EMBL/GenBank/DDBJ whole genome shotgun (WGS) entry which is preliminary data.</text>
</comment>
<dbReference type="GO" id="GO:0006003">
    <property type="term" value="P:fructose 2,6-bisphosphate metabolic process"/>
    <property type="evidence" value="ECO:0007669"/>
    <property type="project" value="InterPro"/>
</dbReference>
<protein>
    <submittedName>
        <fullName evidence="4">Histidine phosphatase family protein</fullName>
    </submittedName>
</protein>
<dbReference type="Proteomes" id="UP000318521">
    <property type="component" value="Unassembled WGS sequence"/>
</dbReference>
<evidence type="ECO:0000256" key="3">
    <source>
        <dbReference type="PIRSR" id="PIRSR613078-2"/>
    </source>
</evidence>
<dbReference type="Gene3D" id="3.40.50.1240">
    <property type="entry name" value="Phosphoglycerate mutase-like"/>
    <property type="match status" value="1"/>
</dbReference>
<dbReference type="Pfam" id="PF00300">
    <property type="entry name" value="His_Phos_1"/>
    <property type="match status" value="1"/>
</dbReference>
<dbReference type="GO" id="GO:0045820">
    <property type="term" value="P:negative regulation of glycolytic process"/>
    <property type="evidence" value="ECO:0007669"/>
    <property type="project" value="TreeGrafter"/>
</dbReference>
<feature type="binding site" evidence="3">
    <location>
        <position position="57"/>
    </location>
    <ligand>
        <name>substrate</name>
    </ligand>
</feature>
<dbReference type="CDD" id="cd07067">
    <property type="entry name" value="HP_PGM_like"/>
    <property type="match status" value="1"/>
</dbReference>
<dbReference type="OrthoDB" id="9782128at2"/>
<accession>A0A553ZUP6</accession>
<name>A0A553ZUP6_9BACI</name>
<dbReference type="PANTHER" id="PTHR46517">
    <property type="entry name" value="FRUCTOSE-2,6-BISPHOSPHATASE TIGAR"/>
    <property type="match status" value="1"/>
</dbReference>
<dbReference type="RefSeq" id="WP_143850106.1">
    <property type="nucleotide sequence ID" value="NZ_VLXZ01000013.1"/>
</dbReference>
<dbReference type="PRINTS" id="PR00991">
    <property type="entry name" value="6PFRUCTKNASE"/>
</dbReference>